<reference evidence="2" key="1">
    <citation type="submission" date="2022-11" db="UniProtKB">
        <authorList>
            <consortium name="WormBaseParasite"/>
        </authorList>
    </citation>
    <scope>IDENTIFICATION</scope>
</reference>
<accession>A0AC35FZM7</accession>
<dbReference type="WBParaSite" id="PS1159_v2.g2201.t1">
    <property type="protein sequence ID" value="PS1159_v2.g2201.t1"/>
    <property type="gene ID" value="PS1159_v2.g2201"/>
</dbReference>
<dbReference type="Proteomes" id="UP000887580">
    <property type="component" value="Unplaced"/>
</dbReference>
<organism evidence="1 2">
    <name type="scientific">Panagrolaimus sp. PS1159</name>
    <dbReference type="NCBI Taxonomy" id="55785"/>
    <lineage>
        <taxon>Eukaryota</taxon>
        <taxon>Metazoa</taxon>
        <taxon>Ecdysozoa</taxon>
        <taxon>Nematoda</taxon>
        <taxon>Chromadorea</taxon>
        <taxon>Rhabditida</taxon>
        <taxon>Tylenchina</taxon>
        <taxon>Panagrolaimomorpha</taxon>
        <taxon>Panagrolaimoidea</taxon>
        <taxon>Panagrolaimidae</taxon>
        <taxon>Panagrolaimus</taxon>
    </lineage>
</organism>
<evidence type="ECO:0000313" key="2">
    <source>
        <dbReference type="WBParaSite" id="PS1159_v2.g2201.t1"/>
    </source>
</evidence>
<name>A0AC35FZM7_9BILA</name>
<protein>
    <submittedName>
        <fullName evidence="2">Peptidase A1 domain-containing protein</fullName>
    </submittedName>
</protein>
<proteinExistence type="predicted"/>
<evidence type="ECO:0000313" key="1">
    <source>
        <dbReference type="Proteomes" id="UP000887580"/>
    </source>
</evidence>
<sequence>MKIVFGYGKIIQQQIFKRYDRVVKLIQSGEWKQIITQSRNIGNETLYDWYDDFYNINVTIGTPPQTFSLALDTNSAVTWVIDSACYTDYCVGWTVSDYDKNQYFTFNTTTYKNASRLFSVKYSNG</sequence>